<dbReference type="RefSeq" id="WP_188669200.1">
    <property type="nucleotide sequence ID" value="NZ_BMJI01000032.1"/>
</dbReference>
<comment type="caution">
    <text evidence="1">The sequence shown here is derived from an EMBL/GenBank/DDBJ whole genome shotgun (WGS) entry which is preliminary data.</text>
</comment>
<dbReference type="Pfam" id="PF04655">
    <property type="entry name" value="APH_6_hur"/>
    <property type="match status" value="1"/>
</dbReference>
<gene>
    <name evidence="1" type="ORF">GCM10011512_29530</name>
</gene>
<name>A0ABQ1PQ36_9MICC</name>
<evidence type="ECO:0000313" key="1">
    <source>
        <dbReference type="EMBL" id="GGD00777.1"/>
    </source>
</evidence>
<organism evidence="1 2">
    <name type="scientific">Tersicoccus solisilvae</name>
    <dbReference type="NCBI Taxonomy" id="1882339"/>
    <lineage>
        <taxon>Bacteria</taxon>
        <taxon>Bacillati</taxon>
        <taxon>Actinomycetota</taxon>
        <taxon>Actinomycetes</taxon>
        <taxon>Micrococcales</taxon>
        <taxon>Micrococcaceae</taxon>
        <taxon>Tersicoccus</taxon>
    </lineage>
</organism>
<dbReference type="Proteomes" id="UP000597761">
    <property type="component" value="Unassembled WGS sequence"/>
</dbReference>
<evidence type="ECO:0000313" key="2">
    <source>
        <dbReference type="Proteomes" id="UP000597761"/>
    </source>
</evidence>
<sequence>MSPASPPTVPTSLQERRLLGPVWGSWLDRLPRLAATLLDEWQLTVDGDAMHGWCSLVLPVLTAEGREAVLKIGFDGDDESLHEPQALTRWNGDGAVRLLRADPRRRALVLERLRIRDLTAVPVTEAGDVLATLYRRLHRPAGPPFPTVTDVAGTWLDDLQALGPDVPLPRSLRAQALSLGRDLLADPPGTPVLLHGDLHWENVLAVDDAADGSSPDRWRAIDPKPMVGDIHLEPAPLVWNRWQELQQHRRGPRAGIRERLSFVTDATGLDHDRVRDWFLVRVVLNAASTVADARRASRALTDLEQRGLTWCVTMAKAVQD</sequence>
<protein>
    <submittedName>
        <fullName evidence="1">Streptomycin 6-kinase</fullName>
    </submittedName>
</protein>
<dbReference type="SUPFAM" id="SSF56112">
    <property type="entry name" value="Protein kinase-like (PK-like)"/>
    <property type="match status" value="1"/>
</dbReference>
<dbReference type="EMBL" id="BMJI01000032">
    <property type="protein sequence ID" value="GGD00777.1"/>
    <property type="molecule type" value="Genomic_DNA"/>
</dbReference>
<accession>A0ABQ1PQ36</accession>
<dbReference type="InterPro" id="IPR011009">
    <property type="entry name" value="Kinase-like_dom_sf"/>
</dbReference>
<proteinExistence type="predicted"/>
<reference evidence="2" key="1">
    <citation type="journal article" date="2019" name="Int. J. Syst. Evol. Microbiol.">
        <title>The Global Catalogue of Microorganisms (GCM) 10K type strain sequencing project: providing services to taxonomists for standard genome sequencing and annotation.</title>
        <authorList>
            <consortium name="The Broad Institute Genomics Platform"/>
            <consortium name="The Broad Institute Genome Sequencing Center for Infectious Disease"/>
            <person name="Wu L."/>
            <person name="Ma J."/>
        </authorList>
    </citation>
    <scope>NUCLEOTIDE SEQUENCE [LARGE SCALE GENOMIC DNA]</scope>
    <source>
        <strain evidence="2">CGMCC 1.15480</strain>
    </source>
</reference>
<dbReference type="InterPro" id="IPR006748">
    <property type="entry name" value="NH2Glyco/OHUrea_AB-resist_kin"/>
</dbReference>
<keyword evidence="2" id="KW-1185">Reference proteome</keyword>